<evidence type="ECO:0000256" key="4">
    <source>
        <dbReference type="ARBA" id="ARBA00022989"/>
    </source>
</evidence>
<dbReference type="SUPFAM" id="SSF53300">
    <property type="entry name" value="vWA-like"/>
    <property type="match status" value="1"/>
</dbReference>
<dbReference type="PANTHER" id="PTHR42759">
    <property type="entry name" value="MOXR FAMILY PROTEIN"/>
    <property type="match status" value="1"/>
</dbReference>
<dbReference type="InterPro" id="IPR006121">
    <property type="entry name" value="HMA_dom"/>
</dbReference>
<protein>
    <recommendedName>
        <fullName evidence="6">HMA domain-containing protein</fullName>
    </recommendedName>
</protein>
<dbReference type="Gene3D" id="3.40.50.410">
    <property type="entry name" value="von Willebrand factor, type A domain"/>
    <property type="match status" value="1"/>
</dbReference>
<feature type="domain" description="HMA" evidence="6">
    <location>
        <begin position="201"/>
        <end position="268"/>
    </location>
</feature>
<dbReference type="GO" id="GO:0016020">
    <property type="term" value="C:membrane"/>
    <property type="evidence" value="ECO:0007669"/>
    <property type="project" value="UniProtKB-SubCell"/>
</dbReference>
<dbReference type="InterPro" id="IPR050764">
    <property type="entry name" value="CbbQ/NirQ/NorQ/GpvN"/>
</dbReference>
<evidence type="ECO:0000256" key="1">
    <source>
        <dbReference type="ARBA" id="ARBA00004370"/>
    </source>
</evidence>
<keyword evidence="8" id="KW-1185">Reference proteome</keyword>
<dbReference type="Proteomes" id="UP001230188">
    <property type="component" value="Unassembled WGS sequence"/>
</dbReference>
<evidence type="ECO:0000256" key="3">
    <source>
        <dbReference type="ARBA" id="ARBA00022723"/>
    </source>
</evidence>
<reference evidence="7" key="1">
    <citation type="submission" date="2023-01" db="EMBL/GenBank/DDBJ databases">
        <title>Metagenome sequencing of chrysophaentin producing Chrysophaeum taylorii.</title>
        <authorList>
            <person name="Davison J."/>
            <person name="Bewley C."/>
        </authorList>
    </citation>
    <scope>NUCLEOTIDE SEQUENCE</scope>
    <source>
        <strain evidence="7">NIES-1699</strain>
    </source>
</reference>
<dbReference type="SUPFAM" id="SSF55008">
    <property type="entry name" value="HMA, heavy metal-associated domain"/>
    <property type="match status" value="1"/>
</dbReference>
<keyword evidence="2" id="KW-0812">Transmembrane</keyword>
<organism evidence="7 8">
    <name type="scientific">Chrysophaeum taylorii</name>
    <dbReference type="NCBI Taxonomy" id="2483200"/>
    <lineage>
        <taxon>Eukaryota</taxon>
        <taxon>Sar</taxon>
        <taxon>Stramenopiles</taxon>
        <taxon>Ochrophyta</taxon>
        <taxon>Pelagophyceae</taxon>
        <taxon>Pelagomonadales</taxon>
        <taxon>Pelagomonadaceae</taxon>
        <taxon>Chrysophaeum</taxon>
    </lineage>
</organism>
<dbReference type="Pfam" id="PF04145">
    <property type="entry name" value="Ctr"/>
    <property type="match status" value="1"/>
</dbReference>
<accession>A0AAD7U4Q7</accession>
<dbReference type="InterPro" id="IPR027417">
    <property type="entry name" value="P-loop_NTPase"/>
</dbReference>
<dbReference type="InterPro" id="IPR007274">
    <property type="entry name" value="Cop_transporter"/>
</dbReference>
<dbReference type="InterPro" id="IPR045427">
    <property type="entry name" value="MoxR"/>
</dbReference>
<dbReference type="PROSITE" id="PS01047">
    <property type="entry name" value="HMA_1"/>
    <property type="match status" value="1"/>
</dbReference>
<dbReference type="Pfam" id="PF00403">
    <property type="entry name" value="HMA"/>
    <property type="match status" value="1"/>
</dbReference>
<dbReference type="CDD" id="cd00009">
    <property type="entry name" value="AAA"/>
    <property type="match status" value="1"/>
</dbReference>
<dbReference type="InterPro" id="IPR036163">
    <property type="entry name" value="HMA_dom_sf"/>
</dbReference>
<dbReference type="SUPFAM" id="SSF52540">
    <property type="entry name" value="P-loop containing nucleoside triphosphate hydrolases"/>
    <property type="match status" value="1"/>
</dbReference>
<evidence type="ECO:0000256" key="5">
    <source>
        <dbReference type="ARBA" id="ARBA00023136"/>
    </source>
</evidence>
<name>A0AAD7U4Q7_9STRA</name>
<proteinExistence type="predicted"/>
<dbReference type="PANTHER" id="PTHR42759:SF1">
    <property type="entry name" value="MAGNESIUM-CHELATASE SUBUNIT CHLD"/>
    <property type="match status" value="1"/>
</dbReference>
<dbReference type="SMART" id="SM00382">
    <property type="entry name" value="AAA"/>
    <property type="match status" value="1"/>
</dbReference>
<dbReference type="CDD" id="cd00371">
    <property type="entry name" value="HMA"/>
    <property type="match status" value="1"/>
</dbReference>
<dbReference type="InterPro" id="IPR003593">
    <property type="entry name" value="AAA+_ATPase"/>
</dbReference>
<dbReference type="PROSITE" id="PS50846">
    <property type="entry name" value="HMA_2"/>
    <property type="match status" value="1"/>
</dbReference>
<dbReference type="AlphaFoldDB" id="A0AAD7U4Q7"/>
<dbReference type="Gene3D" id="3.40.50.300">
    <property type="entry name" value="P-loop containing nucleotide triphosphate hydrolases"/>
    <property type="match status" value="1"/>
</dbReference>
<dbReference type="InterPro" id="IPR017969">
    <property type="entry name" value="Heavy-metal-associated_CS"/>
</dbReference>
<gene>
    <name evidence="7" type="ORF">CTAYLR_006004</name>
</gene>
<evidence type="ECO:0000256" key="2">
    <source>
        <dbReference type="ARBA" id="ARBA00022692"/>
    </source>
</evidence>
<dbReference type="EMBL" id="JAQMWT010000679">
    <property type="protein sequence ID" value="KAJ8598296.1"/>
    <property type="molecule type" value="Genomic_DNA"/>
</dbReference>
<keyword evidence="3" id="KW-0479">Metal-binding</keyword>
<dbReference type="Gene3D" id="3.30.70.100">
    <property type="match status" value="1"/>
</dbReference>
<comment type="subcellular location">
    <subcellularLocation>
        <location evidence="1">Membrane</location>
    </subcellularLocation>
</comment>
<sequence>MAVGDMDDSAGVFCTGSGLTMFMDGFTSSLRHRWWRFSPATQRRRTPPGCLMLFFDAWTLTSEAKFVGACAGVACVAAAVEAVGALRRVRATHHVANSNDSFVVKLETACLYGVQLTMGYFLMLAVMTYSSEIFASAVSGIVAGHLLFRNWGKCDWSRCSCLGPTKPDLSSAMEGCCGGFDDAPQYQLIVDDVEQPPFPADSLGFSVPAMTCESCVTTVRTSLLACAGVQAVRIDLNTKTVVVYGRCNLFVLVAALDRIRGARGIQSGRNFGFGELKASLDGEFFGRSRTVEALLLAVVAREHAYVEGPPGCGKTQLAERVGKALGLRYWAYQFHRDTRLSEIVGDAAIERERRGEIVRQRSIRGGLLTAEVAVLDEVSRAPGEALNALLRTLIERTDDAGAPLPLASCFATGNPPSEDHYNEALDPAALDRFAVHARSADLENAARVIEARATGSGAVEPSGRVDAAAAIAAAARIELDETMRGIFLRFVRELRGNVSALCGWSDRTLLGKSCKLVRAAAVLDGQKSAKPRHLLALAHLFDFRVLPRDRPKIDDLLAAVVADAPTDDDDEDGGNFSFSEKRRQSAGSVAVLPRQGQAQTYLDARAAAADIDRLSTTKRRKESIRVLTRRLVRAAMRGRRRARRGRAENSTGLPLDFDYAANARVAASVECGGLANVESAPRRVLDDLQRRRHDARRDHVVLVTDGQPTEGSIDDLRKQVDRAAALGICVHPVFIGHVSAMPDEFLRIAPLTSGALFHAPPRLPEDDDALLLRTTGQVTIDLVDQSSFLRR</sequence>
<evidence type="ECO:0000259" key="6">
    <source>
        <dbReference type="PROSITE" id="PS50846"/>
    </source>
</evidence>
<dbReference type="GO" id="GO:0046872">
    <property type="term" value="F:metal ion binding"/>
    <property type="evidence" value="ECO:0007669"/>
    <property type="project" value="UniProtKB-KW"/>
</dbReference>
<dbReference type="InterPro" id="IPR036465">
    <property type="entry name" value="vWFA_dom_sf"/>
</dbReference>
<comment type="caution">
    <text evidence="7">The sequence shown here is derived from an EMBL/GenBank/DDBJ whole genome shotgun (WGS) entry which is preliminary data.</text>
</comment>
<dbReference type="Pfam" id="PF20030">
    <property type="entry name" value="bpMoxR"/>
    <property type="match status" value="1"/>
</dbReference>
<evidence type="ECO:0000313" key="8">
    <source>
        <dbReference type="Proteomes" id="UP001230188"/>
    </source>
</evidence>
<keyword evidence="4" id="KW-1133">Transmembrane helix</keyword>
<evidence type="ECO:0000313" key="7">
    <source>
        <dbReference type="EMBL" id="KAJ8598296.1"/>
    </source>
</evidence>
<dbReference type="GO" id="GO:0005375">
    <property type="term" value="F:copper ion transmembrane transporter activity"/>
    <property type="evidence" value="ECO:0007669"/>
    <property type="project" value="InterPro"/>
</dbReference>
<keyword evidence="5" id="KW-0472">Membrane</keyword>